<dbReference type="Pfam" id="PF12767">
    <property type="entry name" value="SAGA-Tad1"/>
    <property type="match status" value="1"/>
</dbReference>
<reference evidence="1" key="1">
    <citation type="submission" date="2014-09" db="EMBL/GenBank/DDBJ databases">
        <authorList>
            <person name="Magalhaes I.L.F."/>
            <person name="Oliveira U."/>
            <person name="Santos F.R."/>
            <person name="Vidigal T.H.D.A."/>
            <person name="Brescovit A.D."/>
            <person name="Santos A.J."/>
        </authorList>
    </citation>
    <scope>NUCLEOTIDE SEQUENCE</scope>
    <source>
        <tissue evidence="1">Shoot tissue taken approximately 20 cm above the soil surface</tissue>
    </source>
</reference>
<dbReference type="AlphaFoldDB" id="A0A0A9U678"/>
<dbReference type="GO" id="GO:0000124">
    <property type="term" value="C:SAGA complex"/>
    <property type="evidence" value="ECO:0007669"/>
    <property type="project" value="TreeGrafter"/>
</dbReference>
<sequence>MRRMDDPMVSCYDSGHLLDTSSLCEGLQRRLHNEGIGVTPHSVDALNRGLDEFLRRLIKPCMDLSRVRSSSRRISKISEKFAGRMNGLQQPNQGHCATLQDITVAVQSDPHLLGANWPTQIEKIQTMSLGGE</sequence>
<organism evidence="1">
    <name type="scientific">Arundo donax</name>
    <name type="common">Giant reed</name>
    <name type="synonym">Donax arundinaceus</name>
    <dbReference type="NCBI Taxonomy" id="35708"/>
    <lineage>
        <taxon>Eukaryota</taxon>
        <taxon>Viridiplantae</taxon>
        <taxon>Streptophyta</taxon>
        <taxon>Embryophyta</taxon>
        <taxon>Tracheophyta</taxon>
        <taxon>Spermatophyta</taxon>
        <taxon>Magnoliopsida</taxon>
        <taxon>Liliopsida</taxon>
        <taxon>Poales</taxon>
        <taxon>Poaceae</taxon>
        <taxon>PACMAD clade</taxon>
        <taxon>Arundinoideae</taxon>
        <taxon>Arundineae</taxon>
        <taxon>Arundo</taxon>
    </lineage>
</organism>
<proteinExistence type="predicted"/>
<dbReference type="PANTHER" id="PTHR21277:SF46">
    <property type="entry name" value="EXPRESSED PROTEIN"/>
    <property type="match status" value="1"/>
</dbReference>
<protein>
    <submittedName>
        <fullName evidence="1">Uncharacterized protein</fullName>
    </submittedName>
</protein>
<dbReference type="GO" id="GO:0006357">
    <property type="term" value="P:regulation of transcription by RNA polymerase II"/>
    <property type="evidence" value="ECO:0007669"/>
    <property type="project" value="TreeGrafter"/>
</dbReference>
<dbReference type="PANTHER" id="PTHR21277">
    <property type="entry name" value="TRANSCRIPTIONAL ADAPTER 1"/>
    <property type="match status" value="1"/>
</dbReference>
<dbReference type="GO" id="GO:0003713">
    <property type="term" value="F:transcription coactivator activity"/>
    <property type="evidence" value="ECO:0007669"/>
    <property type="project" value="TreeGrafter"/>
</dbReference>
<reference evidence="1" key="2">
    <citation type="journal article" date="2015" name="Data Brief">
        <title>Shoot transcriptome of the giant reed, Arundo donax.</title>
        <authorList>
            <person name="Barrero R.A."/>
            <person name="Guerrero F.D."/>
            <person name="Moolhuijzen P."/>
            <person name="Goolsby J.A."/>
            <person name="Tidwell J."/>
            <person name="Bellgard S.E."/>
            <person name="Bellgard M.I."/>
        </authorList>
    </citation>
    <scope>NUCLEOTIDE SEQUENCE</scope>
    <source>
        <tissue evidence="1">Shoot tissue taken approximately 20 cm above the soil surface</tissue>
    </source>
</reference>
<dbReference type="EMBL" id="GBRH01281033">
    <property type="protein sequence ID" value="JAD16862.1"/>
    <property type="molecule type" value="Transcribed_RNA"/>
</dbReference>
<dbReference type="InterPro" id="IPR024738">
    <property type="entry name" value="Hfi1/Tada1"/>
</dbReference>
<name>A0A0A9U678_ARUDO</name>
<accession>A0A0A9U678</accession>
<evidence type="ECO:0000313" key="1">
    <source>
        <dbReference type="EMBL" id="JAD16862.1"/>
    </source>
</evidence>